<evidence type="ECO:0000313" key="2">
    <source>
        <dbReference type="EMBL" id="RKO92775.1"/>
    </source>
</evidence>
<proteinExistence type="predicted"/>
<feature type="region of interest" description="Disordered" evidence="1">
    <location>
        <begin position="59"/>
        <end position="93"/>
    </location>
</feature>
<protein>
    <submittedName>
        <fullName evidence="2">Uncharacterized protein</fullName>
    </submittedName>
</protein>
<sequence>MPQRCPDRGPSLAMADERFRSLTQSSYLDCCGRRLKMGVDGSGGWKNAVVEHDGRGSWGAQFFGEKTGAGDGNGTSFGPEQRPTPDAAPGPPPRRCVQGFLQSRDLTPADPINSIGGANPEMMLLGQQHSSRRESARAEDATAGLPCERADYQITTVSCRIKPRLAIYELPPSASSGPYQIAECCFPPSMRDSDEPAGILHEDELTIEAELKWFQKLILCRRAALARGQMGWPERADIKMEALVEASKVLAVGFFKVRHFERLEHVIDYKSRFASWDLEPSFPSKVDTKPDQLLEDALYSKYSGILSSTDGLVVPGDMNIGLILPRLPFENSPGSWDRDFGP</sequence>
<evidence type="ECO:0000256" key="1">
    <source>
        <dbReference type="SAM" id="MobiDB-lite"/>
    </source>
</evidence>
<dbReference type="Proteomes" id="UP000269721">
    <property type="component" value="Unassembled WGS sequence"/>
</dbReference>
<accession>A0A4P9WKW1</accession>
<gene>
    <name evidence="2" type="ORF">BDK51DRAFT_42403</name>
</gene>
<keyword evidence="3" id="KW-1185">Reference proteome</keyword>
<dbReference type="EMBL" id="KZ994501">
    <property type="protein sequence ID" value="RKO92775.1"/>
    <property type="molecule type" value="Genomic_DNA"/>
</dbReference>
<dbReference type="AlphaFoldDB" id="A0A4P9WKW1"/>
<name>A0A4P9WKW1_9FUNG</name>
<organism evidence="2 3">
    <name type="scientific">Blyttiomyces helicus</name>
    <dbReference type="NCBI Taxonomy" id="388810"/>
    <lineage>
        <taxon>Eukaryota</taxon>
        <taxon>Fungi</taxon>
        <taxon>Fungi incertae sedis</taxon>
        <taxon>Chytridiomycota</taxon>
        <taxon>Chytridiomycota incertae sedis</taxon>
        <taxon>Chytridiomycetes</taxon>
        <taxon>Chytridiomycetes incertae sedis</taxon>
        <taxon>Blyttiomyces</taxon>
    </lineage>
</organism>
<reference evidence="3" key="1">
    <citation type="journal article" date="2018" name="Nat. Microbiol.">
        <title>Leveraging single-cell genomics to expand the fungal tree of life.</title>
        <authorList>
            <person name="Ahrendt S.R."/>
            <person name="Quandt C.A."/>
            <person name="Ciobanu D."/>
            <person name="Clum A."/>
            <person name="Salamov A."/>
            <person name="Andreopoulos B."/>
            <person name="Cheng J.F."/>
            <person name="Woyke T."/>
            <person name="Pelin A."/>
            <person name="Henrissat B."/>
            <person name="Reynolds N.K."/>
            <person name="Benny G.L."/>
            <person name="Smith M.E."/>
            <person name="James T.Y."/>
            <person name="Grigoriev I.V."/>
        </authorList>
    </citation>
    <scope>NUCLEOTIDE SEQUENCE [LARGE SCALE GENOMIC DNA]</scope>
</reference>
<evidence type="ECO:0000313" key="3">
    <source>
        <dbReference type="Proteomes" id="UP000269721"/>
    </source>
</evidence>